<dbReference type="PANTHER" id="PTHR11339:SF373">
    <property type="entry name" value="VWFD DOMAIN-CONTAINING PROTEIN"/>
    <property type="match status" value="1"/>
</dbReference>
<organism evidence="6 7">
    <name type="scientific">Triplophysa tibetana</name>
    <dbReference type="NCBI Taxonomy" id="1572043"/>
    <lineage>
        <taxon>Eukaryota</taxon>
        <taxon>Metazoa</taxon>
        <taxon>Chordata</taxon>
        <taxon>Craniata</taxon>
        <taxon>Vertebrata</taxon>
        <taxon>Euteleostomi</taxon>
        <taxon>Actinopterygii</taxon>
        <taxon>Neopterygii</taxon>
        <taxon>Teleostei</taxon>
        <taxon>Ostariophysi</taxon>
        <taxon>Cypriniformes</taxon>
        <taxon>Nemacheilidae</taxon>
        <taxon>Triplophysa</taxon>
    </lineage>
</organism>
<keyword evidence="4" id="KW-0732">Signal</keyword>
<dbReference type="Proteomes" id="UP000324632">
    <property type="component" value="Chromosome 9"/>
</dbReference>
<gene>
    <name evidence="6" type="ORF">E1301_Tti012213</name>
</gene>
<dbReference type="SMART" id="SM00216">
    <property type="entry name" value="VWD"/>
    <property type="match status" value="6"/>
</dbReference>
<dbReference type="Pfam" id="PF12714">
    <property type="entry name" value="TILa"/>
    <property type="match status" value="6"/>
</dbReference>
<dbReference type="SMART" id="SM00832">
    <property type="entry name" value="C8"/>
    <property type="match status" value="6"/>
</dbReference>
<keyword evidence="7" id="KW-1185">Reference proteome</keyword>
<proteinExistence type="predicted"/>
<dbReference type="PANTHER" id="PTHR11339">
    <property type="entry name" value="EXTRACELLULAR MATRIX GLYCOPROTEIN RELATED"/>
    <property type="match status" value="1"/>
</dbReference>
<dbReference type="SUPFAM" id="SSF57567">
    <property type="entry name" value="Serine protease inhibitors"/>
    <property type="match status" value="6"/>
</dbReference>
<feature type="domain" description="VWFD" evidence="5">
    <location>
        <begin position="1217"/>
        <end position="1394"/>
    </location>
</feature>
<dbReference type="CDD" id="cd19941">
    <property type="entry name" value="TIL"/>
    <property type="match status" value="6"/>
</dbReference>
<feature type="domain" description="VWFD" evidence="5">
    <location>
        <begin position="2514"/>
        <end position="2694"/>
    </location>
</feature>
<dbReference type="Pfam" id="PF00094">
    <property type="entry name" value="VWD"/>
    <property type="match status" value="6"/>
</dbReference>
<dbReference type="Pfam" id="PF01826">
    <property type="entry name" value="TIL"/>
    <property type="match status" value="6"/>
</dbReference>
<reference evidence="6 7" key="1">
    <citation type="journal article" date="2019" name="Mol. Ecol. Resour.">
        <title>Chromosome-level genome assembly of Triplophysa tibetana, a fish adapted to the harsh high-altitude environment of the Tibetan Plateau.</title>
        <authorList>
            <person name="Yang X."/>
            <person name="Liu H."/>
            <person name="Ma Z."/>
            <person name="Zou Y."/>
            <person name="Zou M."/>
            <person name="Mao Y."/>
            <person name="Li X."/>
            <person name="Wang H."/>
            <person name="Chen T."/>
            <person name="Wang W."/>
            <person name="Yang R."/>
        </authorList>
    </citation>
    <scope>NUCLEOTIDE SEQUENCE [LARGE SCALE GENOMIC DNA]</scope>
    <source>
        <strain evidence="6">TTIB1903HZAU</strain>
        <tissue evidence="6">Muscle</tissue>
    </source>
</reference>
<feature type="domain" description="VWFD" evidence="5">
    <location>
        <begin position="1714"/>
        <end position="1894"/>
    </location>
</feature>
<dbReference type="InterPro" id="IPR035234">
    <property type="entry name" value="IgGFc-bd_N"/>
</dbReference>
<keyword evidence="3" id="KW-0325">Glycoprotein</keyword>
<protein>
    <submittedName>
        <fullName evidence="6">IgGFc-binding protein</fullName>
    </submittedName>
</protein>
<accession>A0A5A9P5Z7</accession>
<keyword evidence="2" id="KW-1015">Disulfide bond</keyword>
<dbReference type="InterPro" id="IPR050780">
    <property type="entry name" value="Mucin_vWF_Thrombospondin_sf"/>
</dbReference>
<dbReference type="InterPro" id="IPR001846">
    <property type="entry name" value="VWF_type-D"/>
</dbReference>
<name>A0A5A9P5Z7_9TELE</name>
<dbReference type="SMART" id="SM00215">
    <property type="entry name" value="VWC_out"/>
    <property type="match status" value="6"/>
</dbReference>
<comment type="caution">
    <text evidence="6">The sequence shown here is derived from an EMBL/GenBank/DDBJ whole genome shotgun (WGS) entry which is preliminary data.</text>
</comment>
<evidence type="ECO:0000256" key="2">
    <source>
        <dbReference type="ARBA" id="ARBA00023157"/>
    </source>
</evidence>
<dbReference type="InterPro" id="IPR036084">
    <property type="entry name" value="Ser_inhib-like_sf"/>
</dbReference>
<evidence type="ECO:0000313" key="7">
    <source>
        <dbReference type="Proteomes" id="UP000324632"/>
    </source>
</evidence>
<dbReference type="Pfam" id="PF08742">
    <property type="entry name" value="C8"/>
    <property type="match status" value="6"/>
</dbReference>
<evidence type="ECO:0000256" key="4">
    <source>
        <dbReference type="SAM" id="SignalP"/>
    </source>
</evidence>
<feature type="chain" id="PRO_5022812566" evidence="4">
    <location>
        <begin position="20"/>
        <end position="2783"/>
    </location>
</feature>
<evidence type="ECO:0000259" key="5">
    <source>
        <dbReference type="PROSITE" id="PS51233"/>
    </source>
</evidence>
<feature type="domain" description="VWFD" evidence="5">
    <location>
        <begin position="2106"/>
        <end position="2284"/>
    </location>
</feature>
<dbReference type="InterPro" id="IPR014853">
    <property type="entry name" value="VWF/SSPO/ZAN-like_Cys-rich_dom"/>
</dbReference>
<dbReference type="Gene3D" id="2.10.25.10">
    <property type="entry name" value="Laminin"/>
    <property type="match status" value="6"/>
</dbReference>
<evidence type="ECO:0000313" key="6">
    <source>
        <dbReference type="EMBL" id="KAA0717333.1"/>
    </source>
</evidence>
<feature type="domain" description="VWFD" evidence="5">
    <location>
        <begin position="825"/>
        <end position="1005"/>
    </location>
</feature>
<sequence>MEMRSFLLCLAVTVTAVKGCSTGREFITAFMTNYQYAQKGSPTLSITAQNSPATVKVEVKGLAYSETVNIARGDTKLITLPANTELEGEGVFRKAVSISSDAEISVVSSHIKEYTGDSSVIYPINQLGKSYIVFTPNTGPLKKEVAIINGKEMNTVTIVYNSPKIRPKTINLNAYEVYEFQSTDTLSGTKITSTLPVAVLAGHECAAIVGTCEHVYEQLIPIESLSSRYLVPPMHYILSKNTAHVVAPEDNTVVSIYNHRHPKIIKMNSGDVYEVHLKRTGTVIQSNKNVMVMYFSSNFPNDEYLTNVIPTSEMSTSWTIYPQNGYDSNAVIVAEAAAQRTLSKTLKWKDFPGDSKYVWSIMPIGSQKGPITISGNSLMAVYVYGGKIRRGYGTTGVCNTGSTSIPVPPTDPCDTVKCREREECRKGVCVPVSSATCHAVGDPHFKTFDGKLFDFQGTCSYVMVNNTKLQKGLTPFTVLIKNNHRGNNRVAYVRVVSVLVYGQTVVASSQRGIVEFNGENTYLPLTIEGGKIKVEQRGWDVIISTDFGLQVKYDWNMMLYITVPSSYYQSIGGLCGNYNGDRRDEYSDPKGTMLSSVIEFAKSWKVPDKDLFCNDDCNGQCPSCPLTLQEQYKQESNCGIMAKKDGPFASCHATIEPNIYVDNCVYDVCINNGARLFLCNDIQSYVGACMSAGIKITGNWRTLSNCPMNCPANSHYEPCGTACAASCADRDAPEKCTLSCVEGCECNTGYVRSGDECIPVKKCGCSYKDRYYPADQMFWGDKKCTEKCICNAATGKVDCKVTSCKKSEMCDTRNGVRDCYPMAYGTCQGAGDPHYRTFDGKPFDFQGTCTYYFSKLLNTADPSLIPFEVLVKNENRGRNKAVSFTKTVTISVYGYAIVLSKESPRKVKVNDLYVNIPFEKDGQLSIFTSGYFGVVTTDFGLTLKFNWESHVTLTLPSTYSNEIGGLCGNWNGNLNDEFRTADNTLAANPTLFGTSWKVKDDPGCSDECKEKICPKCDAPERNQVTFTKPCSIITNKAGPFKSCHDKVNPSQFYEDCVYDMCMYGGHPSALCSVLTAYTAACQNALGKVESWRTNTLCPASCKANSHYEVCGVGCPQTCLGLTETKGCKETFCVEGCTCDDGSVLSNGECVPMAQCGCTHMGQYYQLGQKFFPEGKCNQRCVCKENGQVQCEDGFTCRPGEKCQVQNGVQGCFPECTTVCSVAGFGIYQSFDGKSFSVEGDCEYRLVETIQTKDKASLFSVLVKQLSSDGIITRRIKIQVDEYTVTLMPGRIWEIQVDGAKTNLPVTVDEGLIQVYQNGLFIVLETDFGLKLTYDTVSTATIEIPSTFKSAVTGLCGNYNGNKADDFLLPNSIQTSSVEYFAEGWVLPSDRGLCQTGCGSKCVNPDKDTQTKAENACTILTSEKGPFSNCYDKVPPQTFFDECVKDVAAQPKDKTVLCRYIQWYVASCQETGTSMKTWRNNTFCPFKCFEKSHYELCADTCSSTCASLTKLQKCPPCHEGCQCDDGLVFDGGECKALKDCGCYADGKYYKTGEEVVLEDCEEKCSCNAGVFSCQSYECEENQVCAKKNGVVGCYKTETYCPANSNYEDCGTACFPTCANRDAPDNCTLPCVEGCQCSTGYVRSGDECISAKKCGCTYQGRYYAADQTFWGDAKCKEKCVCNPQTGKTQCTPANCKNSEMCSTRNGVRDCYPLSYSTCQGAGDPHYRTFDGKPFDFQGTCTYYFSKLLNTADPSLIPFEVLVKNENRGRNKAVSFTKTVSISVYGYTVVLSKESPRKVKVNDLFVNMPFEKDGRLSIFTTGFFGVVTTDFGLTLKFNWESHVTLTLPSTYSNEIGGLCGNWNGNLNDEFRTPDDTPAANPTLFGTSWKVTDDPGCSDECKGKNCPKCDAPERNQVTFTKPCSIITDKAGPFKSCHDKVNPSQFYEDCVYDMCMYGGHPSALCSVLTAYTAACQNALGKVDSWRTNTLCPASCKANSHYEVCGVGCPQTCLGLTETKGCKGSPCAEGCICDKGFVLSNGECVPMAQCGCTHMGQYYQLGQKFFPEGKCNQRCVCKENGQVQCEDEFTCRPGEKCQVQNGVQGCFPEFTAVCSVAGFGLYKSFDGKSFSVEGDCEYRLVETIQTKDKKSLFSVLVKKMSSEEAGITRRVEIQIDQYTITLLPGQVWDIKVDNTKTNLPVTLNEGLVQVYQSGLFIVVETNFGLKVTYDTISMATVEIPSTFKSAVTGLCGNYNGNKVDDFLLPDGIQTSSVIYFAESWVSPSDRMMCKTSCGSKCVNPDKDTQTKAENACTILTSEKGPFSNCYDKVPPQTFFDECVKDVAAQPTDQNVLCSHIQRYVASCQDTGTSIDSWRNDTFCPLKCFENNHYELCADTCSSTCASLTESKKCPPCHEGCQCDDGLVFDGGECKALKDCGCYADGKYYKSGEVIVQGECKGRCQCKAGEFTCDPLKCSPEQFCGKIDGVVGCYTKDLCSDHKCREKEYCTVQDNKAVCVSKSKASCMATGDPHYRTFDGNHFSFQGICTYTLVKTSGKDPTLTPFSIINKNDMLKGYYGSYIKSASIKVKGHDITFSKDKRNRVTIDGSVLNLPVSLTSEGINIVLSGTKGILQTDFGLEVVFNWADTLIVVLSSSYYNNIEGMCGTYNDDLGDDFVTQSGNIVTDITEWAKSWSVPETSGSCWHFPPCTDEKMSLYRGQSYCGLIEDANGPFSQCHNIISKRQFASDCLFQLCLNHGDQAAFCRALNNYVSSCGLSNADVSPEWKQLANCCK</sequence>
<dbReference type="InterPro" id="IPR025615">
    <property type="entry name" value="TILa_dom"/>
</dbReference>
<keyword evidence="1" id="KW-0677">Repeat</keyword>
<evidence type="ECO:0000256" key="1">
    <source>
        <dbReference type="ARBA" id="ARBA00022737"/>
    </source>
</evidence>
<dbReference type="EMBL" id="SOYY01000009">
    <property type="protein sequence ID" value="KAA0717333.1"/>
    <property type="molecule type" value="Genomic_DNA"/>
</dbReference>
<dbReference type="GO" id="GO:0031012">
    <property type="term" value="C:extracellular matrix"/>
    <property type="evidence" value="ECO:0007669"/>
    <property type="project" value="TreeGrafter"/>
</dbReference>
<feature type="signal peptide" evidence="4">
    <location>
        <begin position="1"/>
        <end position="19"/>
    </location>
</feature>
<dbReference type="InterPro" id="IPR002919">
    <property type="entry name" value="TIL_dom"/>
</dbReference>
<dbReference type="Pfam" id="PF17517">
    <property type="entry name" value="IgGFc_binding"/>
    <property type="match status" value="1"/>
</dbReference>
<dbReference type="InterPro" id="IPR001007">
    <property type="entry name" value="VWF_dom"/>
</dbReference>
<dbReference type="FunFam" id="2.10.25.10:FF:000055">
    <property type="entry name" value="alpha-tectorin isoform X1"/>
    <property type="match status" value="4"/>
</dbReference>
<evidence type="ECO:0000256" key="3">
    <source>
        <dbReference type="ARBA" id="ARBA00023180"/>
    </source>
</evidence>
<feature type="domain" description="VWFD" evidence="5">
    <location>
        <begin position="435"/>
        <end position="614"/>
    </location>
</feature>
<dbReference type="GO" id="GO:0005615">
    <property type="term" value="C:extracellular space"/>
    <property type="evidence" value="ECO:0007669"/>
    <property type="project" value="TreeGrafter"/>
</dbReference>
<dbReference type="PROSITE" id="PS51233">
    <property type="entry name" value="VWFD"/>
    <property type="match status" value="6"/>
</dbReference>